<evidence type="ECO:0000259" key="4">
    <source>
        <dbReference type="PROSITE" id="PS51781"/>
    </source>
</evidence>
<dbReference type="Gene3D" id="3.90.1720.10">
    <property type="entry name" value="endopeptidase domain like (from Nostoc punctiforme)"/>
    <property type="match status" value="1"/>
</dbReference>
<protein>
    <recommendedName>
        <fullName evidence="2">N-acetylmuramoyl-L-alanine amidase</fullName>
        <ecNumber evidence="2">3.5.1.28</ecNumber>
    </recommendedName>
</protein>
<dbReference type="InterPro" id="IPR003646">
    <property type="entry name" value="SH3-like_bac-type"/>
</dbReference>
<organism evidence="5 6">
    <name type="scientific">Pseudolactococcus reticulitermitis</name>
    <dbReference type="NCBI Taxonomy" id="2025039"/>
    <lineage>
        <taxon>Bacteria</taxon>
        <taxon>Bacillati</taxon>
        <taxon>Bacillota</taxon>
        <taxon>Bacilli</taxon>
        <taxon>Lactobacillales</taxon>
        <taxon>Streptococcaceae</taxon>
        <taxon>Pseudolactococcus</taxon>
    </lineage>
</organism>
<evidence type="ECO:0000256" key="1">
    <source>
        <dbReference type="ARBA" id="ARBA00001561"/>
    </source>
</evidence>
<dbReference type="Gene3D" id="2.30.30.40">
    <property type="entry name" value="SH3 Domains"/>
    <property type="match status" value="1"/>
</dbReference>
<evidence type="ECO:0000256" key="2">
    <source>
        <dbReference type="ARBA" id="ARBA00011901"/>
    </source>
</evidence>
<dbReference type="SUPFAM" id="SSF54001">
    <property type="entry name" value="Cysteine proteinases"/>
    <property type="match status" value="1"/>
</dbReference>
<dbReference type="Pfam" id="PF05257">
    <property type="entry name" value="CHAP"/>
    <property type="match status" value="1"/>
</dbReference>
<evidence type="ECO:0000259" key="3">
    <source>
        <dbReference type="PROSITE" id="PS50911"/>
    </source>
</evidence>
<dbReference type="RefSeq" id="WP_094783827.1">
    <property type="nucleotide sequence ID" value="NZ_BEDT01000001.1"/>
</dbReference>
<dbReference type="Pfam" id="PF08460">
    <property type="entry name" value="SH3_5"/>
    <property type="match status" value="1"/>
</dbReference>
<dbReference type="SMART" id="SM00287">
    <property type="entry name" value="SH3b"/>
    <property type="match status" value="1"/>
</dbReference>
<proteinExistence type="predicted"/>
<feature type="domain" description="Peptidase C51" evidence="3">
    <location>
        <begin position="3"/>
        <end position="134"/>
    </location>
</feature>
<dbReference type="InterPro" id="IPR038765">
    <property type="entry name" value="Papain-like_cys_pep_sf"/>
</dbReference>
<feature type="domain" description="SH3b" evidence="4">
    <location>
        <begin position="149"/>
        <end position="217"/>
    </location>
</feature>
<accession>A0A224X1I7</accession>
<dbReference type="OrthoDB" id="2165138at2"/>
<evidence type="ECO:0000313" key="6">
    <source>
        <dbReference type="Proteomes" id="UP000218689"/>
    </source>
</evidence>
<dbReference type="Proteomes" id="UP000218689">
    <property type="component" value="Unassembled WGS sequence"/>
</dbReference>
<dbReference type="PROSITE" id="PS50911">
    <property type="entry name" value="CHAP"/>
    <property type="match status" value="1"/>
</dbReference>
<evidence type="ECO:0000313" key="5">
    <source>
        <dbReference type="EMBL" id="GAX46756.1"/>
    </source>
</evidence>
<dbReference type="AlphaFoldDB" id="A0A224X1I7"/>
<dbReference type="GO" id="GO:0008745">
    <property type="term" value="F:N-acetylmuramoyl-L-alanine amidase activity"/>
    <property type="evidence" value="ECO:0007669"/>
    <property type="project" value="UniProtKB-EC"/>
</dbReference>
<gene>
    <name evidence="5" type="ORF">RsY01_335</name>
</gene>
<sequence length="226" mass="24911">MTNNQIIEIAKKYLGKSVDVDGAYGAQCVDFSNRVAMDADGTRFTGNAIDMPYTVTHGKWLWIRNTADFVPQGGDIFVESWASVHPYGHTGVVLDATMTTMHCLEQNYNNKMYVVETNRAYSKDGLVGIWRFQGGTDKTSSQTKSQTFAGTYRVAADVLNVRSAPTTSAEKVATYTKGQTVNLDSWYTVANGYVWGRYTSSSGLTRFVAIGRSTGKAENDDFLVKI</sequence>
<reference evidence="6" key="1">
    <citation type="submission" date="2017-08" db="EMBL/GenBank/DDBJ databases">
        <title>Draft genome sequence of Lactococcus sp. strain Rs-Y01, isolated from the gut of the lower termite Reticulitermes speratus.</title>
        <authorList>
            <person name="Ohkuma M."/>
            <person name="Yuki M."/>
        </authorList>
    </citation>
    <scope>NUCLEOTIDE SEQUENCE [LARGE SCALE GENOMIC DNA]</scope>
    <source>
        <strain evidence="6">Rs-Y01</strain>
    </source>
</reference>
<dbReference type="PROSITE" id="PS51781">
    <property type="entry name" value="SH3B"/>
    <property type="match status" value="1"/>
</dbReference>
<keyword evidence="6" id="KW-1185">Reference proteome</keyword>
<comment type="caution">
    <text evidence="5">The sequence shown here is derived from an EMBL/GenBank/DDBJ whole genome shotgun (WGS) entry which is preliminary data.</text>
</comment>
<name>A0A224X1I7_9LACT</name>
<comment type="catalytic activity">
    <reaction evidence="1">
        <text>Hydrolyzes the link between N-acetylmuramoyl residues and L-amino acid residues in certain cell-wall glycopeptides.</text>
        <dbReference type="EC" id="3.5.1.28"/>
    </reaction>
</comment>
<dbReference type="EC" id="3.5.1.28" evidence="2"/>
<dbReference type="InterPro" id="IPR007921">
    <property type="entry name" value="CHAP_dom"/>
</dbReference>
<dbReference type="EMBL" id="BEDT01000001">
    <property type="protein sequence ID" value="GAX46756.1"/>
    <property type="molecule type" value="Genomic_DNA"/>
</dbReference>